<proteinExistence type="predicted"/>
<dbReference type="EMBL" id="JPGB01000001">
    <property type="protein sequence ID" value="KEQ51206.1"/>
    <property type="molecule type" value="Genomic_DNA"/>
</dbReference>
<sequence length="39" mass="4624">MFKQSPTFSKKHRDNNCQQSSRFLAFAFLEKEKFISIIA</sequence>
<comment type="caution">
    <text evidence="1">The sequence shown here is derived from an EMBL/GenBank/DDBJ whole genome shotgun (WGS) entry which is preliminary data.</text>
</comment>
<reference evidence="1 2" key="1">
    <citation type="submission" date="2014-05" db="EMBL/GenBank/DDBJ databases">
        <authorList>
            <person name="Daugherty S.C."/>
            <person name="Tallon L.J."/>
            <person name="Sadzewicz L."/>
            <person name="Kilian M."/>
            <person name="Tettelin H."/>
        </authorList>
    </citation>
    <scope>NUCLEOTIDE SEQUENCE [LARGE SCALE GENOMIC DNA]</scope>
    <source>
        <strain evidence="1 2">SK143</strain>
    </source>
</reference>
<dbReference type="AlphaFoldDB" id="A0A081R7N3"/>
<organism evidence="1 2">
    <name type="scientific">Streptococcus oralis</name>
    <dbReference type="NCBI Taxonomy" id="1303"/>
    <lineage>
        <taxon>Bacteria</taxon>
        <taxon>Bacillati</taxon>
        <taxon>Bacillota</taxon>
        <taxon>Bacilli</taxon>
        <taxon>Lactobacillales</taxon>
        <taxon>Streptococcaceae</taxon>
        <taxon>Streptococcus</taxon>
    </lineage>
</organism>
<evidence type="ECO:0000313" key="1">
    <source>
        <dbReference type="EMBL" id="KEQ51206.1"/>
    </source>
</evidence>
<protein>
    <submittedName>
        <fullName evidence="1">Uncharacterized protein</fullName>
    </submittedName>
</protein>
<dbReference type="Proteomes" id="UP000028098">
    <property type="component" value="Unassembled WGS sequence"/>
</dbReference>
<gene>
    <name evidence="1" type="ORF">SK143_0048</name>
</gene>
<accession>A0A081R7N3</accession>
<evidence type="ECO:0000313" key="2">
    <source>
        <dbReference type="Proteomes" id="UP000028098"/>
    </source>
</evidence>
<name>A0A081R7N3_STROR</name>